<keyword evidence="3" id="KW-1185">Reference proteome</keyword>
<accession>A0A437M8Z2</accession>
<dbReference type="AlphaFoldDB" id="A0A437M8Z2"/>
<comment type="caution">
    <text evidence="2">The sequence shown here is derived from an EMBL/GenBank/DDBJ whole genome shotgun (WGS) entry which is preliminary data.</text>
</comment>
<protein>
    <submittedName>
        <fullName evidence="2">Uncharacterized protein</fullName>
    </submittedName>
</protein>
<evidence type="ECO:0000313" key="2">
    <source>
        <dbReference type="EMBL" id="RVT93964.1"/>
    </source>
</evidence>
<keyword evidence="1" id="KW-0472">Membrane</keyword>
<keyword evidence="1" id="KW-1133">Transmembrane helix</keyword>
<name>A0A437M8Z2_9SPHN</name>
<dbReference type="OrthoDB" id="7572845at2"/>
<reference evidence="2 3" key="1">
    <citation type="submission" date="2019-01" db="EMBL/GenBank/DDBJ databases">
        <authorList>
            <person name="Chen W.-M."/>
        </authorList>
    </citation>
    <scope>NUCLEOTIDE SEQUENCE [LARGE SCALE GENOMIC DNA]</scope>
    <source>
        <strain evidence="2 3">CCP-7</strain>
    </source>
</reference>
<dbReference type="EMBL" id="SACN01000001">
    <property type="protein sequence ID" value="RVT93964.1"/>
    <property type="molecule type" value="Genomic_DNA"/>
</dbReference>
<evidence type="ECO:0000256" key="1">
    <source>
        <dbReference type="SAM" id="Phobius"/>
    </source>
</evidence>
<dbReference type="RefSeq" id="WP_127743110.1">
    <property type="nucleotide sequence ID" value="NZ_SACN01000001.1"/>
</dbReference>
<dbReference type="Proteomes" id="UP000282971">
    <property type="component" value="Unassembled WGS sequence"/>
</dbReference>
<proteinExistence type="predicted"/>
<evidence type="ECO:0000313" key="3">
    <source>
        <dbReference type="Proteomes" id="UP000282971"/>
    </source>
</evidence>
<gene>
    <name evidence="2" type="ORF">EOD43_08915</name>
</gene>
<organism evidence="2 3">
    <name type="scientific">Sphingomonas crocodyli</name>
    <dbReference type="NCBI Taxonomy" id="1979270"/>
    <lineage>
        <taxon>Bacteria</taxon>
        <taxon>Pseudomonadati</taxon>
        <taxon>Pseudomonadota</taxon>
        <taxon>Alphaproteobacteria</taxon>
        <taxon>Sphingomonadales</taxon>
        <taxon>Sphingomonadaceae</taxon>
        <taxon>Sphingomonas</taxon>
    </lineage>
</organism>
<keyword evidence="1" id="KW-0812">Transmembrane</keyword>
<sequence length="96" mass="10210">MTAPQRQIRDGGTLQAVRAPEQVNPIQAAAASARPIESPARVLQEQVGRYAAGQSVRLPREHRSHNAELSRFILGAVTLWGCTLGGIGAILVKAAM</sequence>
<feature type="transmembrane region" description="Helical" evidence="1">
    <location>
        <begin position="72"/>
        <end position="92"/>
    </location>
</feature>